<organism evidence="12 13">
    <name type="scientific">Komagataeibacter xylinus</name>
    <name type="common">Gluconacetobacter xylinus</name>
    <dbReference type="NCBI Taxonomy" id="28448"/>
    <lineage>
        <taxon>Bacteria</taxon>
        <taxon>Pseudomonadati</taxon>
        <taxon>Pseudomonadota</taxon>
        <taxon>Alphaproteobacteria</taxon>
        <taxon>Acetobacterales</taxon>
        <taxon>Acetobacteraceae</taxon>
        <taxon>Komagataeibacter</taxon>
    </lineage>
</organism>
<evidence type="ECO:0000313" key="13">
    <source>
        <dbReference type="Proteomes" id="UP000464674"/>
    </source>
</evidence>
<evidence type="ECO:0000256" key="2">
    <source>
        <dbReference type="ARBA" id="ARBA00012438"/>
    </source>
</evidence>
<geneLocation type="plasmid" evidence="13">
    <name>pa</name>
</geneLocation>
<dbReference type="SUPFAM" id="SSF55785">
    <property type="entry name" value="PYP-like sensor domain (PAS domain)"/>
    <property type="match status" value="2"/>
</dbReference>
<dbReference type="NCBIfam" id="TIGR00229">
    <property type="entry name" value="sensory_box"/>
    <property type="match status" value="1"/>
</dbReference>
<dbReference type="EMBL" id="CP041349">
    <property type="protein sequence ID" value="QHC37482.1"/>
    <property type="molecule type" value="Genomic_DNA"/>
</dbReference>
<keyword evidence="12" id="KW-0614">Plasmid</keyword>
<feature type="domain" description="PAS" evidence="11">
    <location>
        <begin position="82"/>
        <end position="127"/>
    </location>
</feature>
<evidence type="ECO:0000313" key="12">
    <source>
        <dbReference type="EMBL" id="QHC37482.1"/>
    </source>
</evidence>
<keyword evidence="8" id="KW-0902">Two-component regulatory system</keyword>
<dbReference type="PROSITE" id="PS50109">
    <property type="entry name" value="HIS_KIN"/>
    <property type="match status" value="1"/>
</dbReference>
<evidence type="ECO:0000256" key="8">
    <source>
        <dbReference type="ARBA" id="ARBA00023012"/>
    </source>
</evidence>
<dbReference type="Gene3D" id="3.30.450.20">
    <property type="entry name" value="PAS domain"/>
    <property type="match status" value="2"/>
</dbReference>
<keyword evidence="6" id="KW-0418">Kinase</keyword>
<evidence type="ECO:0000256" key="1">
    <source>
        <dbReference type="ARBA" id="ARBA00000085"/>
    </source>
</evidence>
<dbReference type="InterPro" id="IPR036097">
    <property type="entry name" value="HisK_dim/P_sf"/>
</dbReference>
<protein>
    <recommendedName>
        <fullName evidence="2">histidine kinase</fullName>
        <ecNumber evidence="2">2.7.13.3</ecNumber>
    </recommendedName>
</protein>
<name>A0A857FTD3_KOMXY</name>
<dbReference type="SUPFAM" id="SSF55874">
    <property type="entry name" value="ATPase domain of HSP90 chaperone/DNA topoisomerase II/histidine kinase"/>
    <property type="match status" value="1"/>
</dbReference>
<dbReference type="Gene3D" id="1.10.287.130">
    <property type="match status" value="1"/>
</dbReference>
<evidence type="ECO:0000256" key="7">
    <source>
        <dbReference type="ARBA" id="ARBA00022840"/>
    </source>
</evidence>
<feature type="domain" description="Histidine kinase" evidence="10">
    <location>
        <begin position="375"/>
        <end position="593"/>
    </location>
</feature>
<dbReference type="InterPro" id="IPR013656">
    <property type="entry name" value="PAS_4"/>
</dbReference>
<keyword evidence="9" id="KW-1133">Transmembrane helix</keyword>
<dbReference type="EC" id="2.7.13.3" evidence="2"/>
<dbReference type="GO" id="GO:0005524">
    <property type="term" value="F:ATP binding"/>
    <property type="evidence" value="ECO:0007669"/>
    <property type="project" value="UniProtKB-KW"/>
</dbReference>
<keyword evidence="9" id="KW-0472">Membrane</keyword>
<proteinExistence type="predicted"/>
<dbReference type="InterPro" id="IPR004358">
    <property type="entry name" value="Sig_transdc_His_kin-like_C"/>
</dbReference>
<dbReference type="SMART" id="SM00387">
    <property type="entry name" value="HATPase_c"/>
    <property type="match status" value="1"/>
</dbReference>
<gene>
    <name evidence="12" type="ORF">FMA36_17835</name>
</gene>
<evidence type="ECO:0000256" key="9">
    <source>
        <dbReference type="SAM" id="Phobius"/>
    </source>
</evidence>
<evidence type="ECO:0000256" key="3">
    <source>
        <dbReference type="ARBA" id="ARBA00022553"/>
    </source>
</evidence>
<dbReference type="Gene3D" id="3.30.565.10">
    <property type="entry name" value="Histidine kinase-like ATPase, C-terminal domain"/>
    <property type="match status" value="1"/>
</dbReference>
<evidence type="ECO:0000256" key="6">
    <source>
        <dbReference type="ARBA" id="ARBA00022777"/>
    </source>
</evidence>
<dbReference type="CDD" id="cd00082">
    <property type="entry name" value="HisKA"/>
    <property type="match status" value="1"/>
</dbReference>
<dbReference type="PRINTS" id="PR00344">
    <property type="entry name" value="BCTRLSENSOR"/>
</dbReference>
<dbReference type="OrthoDB" id="9795133at2"/>
<feature type="transmembrane region" description="Helical" evidence="9">
    <location>
        <begin position="12"/>
        <end position="44"/>
    </location>
</feature>
<evidence type="ECO:0000256" key="5">
    <source>
        <dbReference type="ARBA" id="ARBA00022741"/>
    </source>
</evidence>
<dbReference type="InterPro" id="IPR003594">
    <property type="entry name" value="HATPase_dom"/>
</dbReference>
<dbReference type="SUPFAM" id="SSF47384">
    <property type="entry name" value="Homodimeric domain of signal transducing histidine kinase"/>
    <property type="match status" value="1"/>
</dbReference>
<dbReference type="InterPro" id="IPR003661">
    <property type="entry name" value="HisK_dim/P_dom"/>
</dbReference>
<dbReference type="AlphaFoldDB" id="A0A857FTD3"/>
<keyword evidence="5" id="KW-0547">Nucleotide-binding</keyword>
<reference evidence="12 13" key="1">
    <citation type="journal article" date="2020" name="Carbohydr. Polym.">
        <title>Characterization and optimization of production of bacterial cellulose from strain CGMCC 17276 based on whole-genome analysis.</title>
        <authorList>
            <person name="Lu T."/>
            <person name="Gao H."/>
            <person name="Liao B."/>
            <person name="Wu J."/>
            <person name="Zhang W."/>
            <person name="Huang J."/>
            <person name="Liu M."/>
            <person name="Huang J."/>
            <person name="Chang Z."/>
            <person name="Jin M."/>
            <person name="Yi Z."/>
            <person name="Jiang D."/>
        </authorList>
    </citation>
    <scope>NUCLEOTIDE SEQUENCE [LARGE SCALE GENOMIC DNA]</scope>
    <source>
        <strain evidence="12 13">CGMCC 17276</strain>
        <plasmid evidence="13">pa</plasmid>
    </source>
</reference>
<comment type="catalytic activity">
    <reaction evidence="1">
        <text>ATP + protein L-histidine = ADP + protein N-phospho-L-histidine.</text>
        <dbReference type="EC" id="2.7.13.3"/>
    </reaction>
</comment>
<dbReference type="InterPro" id="IPR013767">
    <property type="entry name" value="PAS_fold"/>
</dbReference>
<dbReference type="GO" id="GO:0000155">
    <property type="term" value="F:phosphorelay sensor kinase activity"/>
    <property type="evidence" value="ECO:0007669"/>
    <property type="project" value="InterPro"/>
</dbReference>
<dbReference type="CDD" id="cd00130">
    <property type="entry name" value="PAS"/>
    <property type="match status" value="2"/>
</dbReference>
<dbReference type="Proteomes" id="UP000464674">
    <property type="component" value="Plasmid pA"/>
</dbReference>
<evidence type="ECO:0000256" key="4">
    <source>
        <dbReference type="ARBA" id="ARBA00022679"/>
    </source>
</evidence>
<dbReference type="InterPro" id="IPR005467">
    <property type="entry name" value="His_kinase_dom"/>
</dbReference>
<keyword evidence="4" id="KW-0808">Transferase</keyword>
<dbReference type="PANTHER" id="PTHR43065:SF42">
    <property type="entry name" value="TWO-COMPONENT SENSOR PPRA"/>
    <property type="match status" value="1"/>
</dbReference>
<dbReference type="SMART" id="SM00091">
    <property type="entry name" value="PAS"/>
    <property type="match status" value="1"/>
</dbReference>
<evidence type="ECO:0000259" key="10">
    <source>
        <dbReference type="PROSITE" id="PS50109"/>
    </source>
</evidence>
<dbReference type="InterPro" id="IPR000014">
    <property type="entry name" value="PAS"/>
</dbReference>
<dbReference type="InterPro" id="IPR036890">
    <property type="entry name" value="HATPase_C_sf"/>
</dbReference>
<dbReference type="Pfam" id="PF00512">
    <property type="entry name" value="HisKA"/>
    <property type="match status" value="1"/>
</dbReference>
<dbReference type="Pfam" id="PF02518">
    <property type="entry name" value="HATPase_c"/>
    <property type="match status" value="1"/>
</dbReference>
<dbReference type="Pfam" id="PF08448">
    <property type="entry name" value="PAS_4"/>
    <property type="match status" value="1"/>
</dbReference>
<keyword evidence="9" id="KW-0812">Transmembrane</keyword>
<dbReference type="Pfam" id="PF00989">
    <property type="entry name" value="PAS"/>
    <property type="match status" value="1"/>
</dbReference>
<keyword evidence="3" id="KW-0597">Phosphoprotein</keyword>
<dbReference type="PROSITE" id="PS50112">
    <property type="entry name" value="PAS"/>
    <property type="match status" value="1"/>
</dbReference>
<keyword evidence="7" id="KW-0067">ATP-binding</keyword>
<dbReference type="PANTHER" id="PTHR43065">
    <property type="entry name" value="SENSOR HISTIDINE KINASE"/>
    <property type="match status" value="1"/>
</dbReference>
<dbReference type="SMART" id="SM00388">
    <property type="entry name" value="HisKA"/>
    <property type="match status" value="1"/>
</dbReference>
<sequence>MTQFHDAFAVLYVLVVFLVADTCGVTIILLTSAGCIALACTSFLLKHYGEPLGGPYARLAVSIVAIGVAAQLSARNRRTRTLLSEQVRMLALTHDTVIIRDQDDTITYWNDGAVHLYGWREDEAVGKKSSDLLGRSPLPAHAAHDLKSSGQWNGEITRNRRSGETIVIDTRWIVRIDSDGRECGVIEFGADLTEQRKATAERERSEQRYSAIFQAVGSAIFEVDCSVMNILIKDWETHSSVLWDARVDKFQDYPYIRDANGAAALLLGASSPQDLTGNSLRSLFKDQAVFREVLRQLALGYSEYEIETTFNGSNNATRDVFLRVTRPLNDVENRHVLVMALDITERNEAQMKLRVAQSELAHADRVTTLGQLAISIAHEVNQPLSAIITFARSGQRWLKRPQADINEALSCFDQIVRNGTRAGEIIKRVRSLTRKEPASRALLSPAVLLEEVILLLRGELSSKNVELRVMVSPGLPAISGDKVQIQQVIMNLMMNAIQAMMTITERPRLLDIMVADGESGSNAIRMTFEDSGPGFSCLDPTELFEPFVTTKTQGMGMGLSICREIITSHGGTIEAKNRVPCGANVTVMLNAAGSSHGN</sequence>
<accession>A0A857FTD3</accession>
<dbReference type="GO" id="GO:0006355">
    <property type="term" value="P:regulation of DNA-templated transcription"/>
    <property type="evidence" value="ECO:0007669"/>
    <property type="project" value="InterPro"/>
</dbReference>
<evidence type="ECO:0000259" key="11">
    <source>
        <dbReference type="PROSITE" id="PS50112"/>
    </source>
</evidence>
<dbReference type="InterPro" id="IPR035965">
    <property type="entry name" value="PAS-like_dom_sf"/>
</dbReference>